<dbReference type="FunCoup" id="A0A0C2SYE8">
    <property type="interactions" value="19"/>
</dbReference>
<dbReference type="GO" id="GO:0016787">
    <property type="term" value="F:hydrolase activity"/>
    <property type="evidence" value="ECO:0007669"/>
    <property type="project" value="UniProtKB-KW"/>
</dbReference>
<dbReference type="InParanoid" id="A0A0C2SYE8"/>
<dbReference type="AlphaFoldDB" id="A0A0C2SYE8"/>
<evidence type="ECO:0000313" key="4">
    <source>
        <dbReference type="EMBL" id="KIL59174.1"/>
    </source>
</evidence>
<feature type="domain" description="Alpha/beta hydrolase fold-3" evidence="3">
    <location>
        <begin position="114"/>
        <end position="336"/>
    </location>
</feature>
<dbReference type="HOGENOM" id="CLU_042179_2_1_1"/>
<protein>
    <recommendedName>
        <fullName evidence="3">Alpha/beta hydrolase fold-3 domain-containing protein</fullName>
    </recommendedName>
</protein>
<dbReference type="InterPro" id="IPR050300">
    <property type="entry name" value="GDXG_lipolytic_enzyme"/>
</dbReference>
<dbReference type="Gene3D" id="3.40.50.1820">
    <property type="entry name" value="alpha/beta hydrolase"/>
    <property type="match status" value="1"/>
</dbReference>
<reference evidence="4 5" key="1">
    <citation type="submission" date="2014-04" db="EMBL/GenBank/DDBJ databases">
        <title>Evolutionary Origins and Diversification of the Mycorrhizal Mutualists.</title>
        <authorList>
            <consortium name="DOE Joint Genome Institute"/>
            <consortium name="Mycorrhizal Genomics Consortium"/>
            <person name="Kohler A."/>
            <person name="Kuo A."/>
            <person name="Nagy L.G."/>
            <person name="Floudas D."/>
            <person name="Copeland A."/>
            <person name="Barry K.W."/>
            <person name="Cichocki N."/>
            <person name="Veneault-Fourrey C."/>
            <person name="LaButti K."/>
            <person name="Lindquist E.A."/>
            <person name="Lipzen A."/>
            <person name="Lundell T."/>
            <person name="Morin E."/>
            <person name="Murat C."/>
            <person name="Riley R."/>
            <person name="Ohm R."/>
            <person name="Sun H."/>
            <person name="Tunlid A."/>
            <person name="Henrissat B."/>
            <person name="Grigoriev I.V."/>
            <person name="Hibbett D.S."/>
            <person name="Martin F."/>
        </authorList>
    </citation>
    <scope>NUCLEOTIDE SEQUENCE [LARGE SCALE GENOMIC DNA]</scope>
    <source>
        <strain evidence="4 5">Koide BX008</strain>
    </source>
</reference>
<dbReference type="PANTHER" id="PTHR48081">
    <property type="entry name" value="AB HYDROLASE SUPERFAMILY PROTEIN C4A8.06C"/>
    <property type="match status" value="1"/>
</dbReference>
<dbReference type="STRING" id="946122.A0A0C2SYE8"/>
<evidence type="ECO:0000256" key="2">
    <source>
        <dbReference type="SAM" id="Phobius"/>
    </source>
</evidence>
<dbReference type="PANTHER" id="PTHR48081:SF31">
    <property type="entry name" value="STERYL ACETYL HYDROLASE MUG81-RELATED"/>
    <property type="match status" value="1"/>
</dbReference>
<dbReference type="SUPFAM" id="SSF53474">
    <property type="entry name" value="alpha/beta-Hydrolases"/>
    <property type="match status" value="1"/>
</dbReference>
<dbReference type="Proteomes" id="UP000054549">
    <property type="component" value="Unassembled WGS sequence"/>
</dbReference>
<keyword evidence="5" id="KW-1185">Reference proteome</keyword>
<keyword evidence="1" id="KW-0378">Hydrolase</keyword>
<organism evidence="4 5">
    <name type="scientific">Amanita muscaria (strain Koide BX008)</name>
    <dbReference type="NCBI Taxonomy" id="946122"/>
    <lineage>
        <taxon>Eukaryota</taxon>
        <taxon>Fungi</taxon>
        <taxon>Dikarya</taxon>
        <taxon>Basidiomycota</taxon>
        <taxon>Agaricomycotina</taxon>
        <taxon>Agaricomycetes</taxon>
        <taxon>Agaricomycetidae</taxon>
        <taxon>Agaricales</taxon>
        <taxon>Pluteineae</taxon>
        <taxon>Amanitaceae</taxon>
        <taxon>Amanita</taxon>
    </lineage>
</organism>
<dbReference type="InterPro" id="IPR013094">
    <property type="entry name" value="AB_hydrolase_3"/>
</dbReference>
<proteinExistence type="predicted"/>
<evidence type="ECO:0000313" key="5">
    <source>
        <dbReference type="Proteomes" id="UP000054549"/>
    </source>
</evidence>
<dbReference type="EMBL" id="KN818321">
    <property type="protein sequence ID" value="KIL59174.1"/>
    <property type="molecule type" value="Genomic_DNA"/>
</dbReference>
<feature type="transmembrane region" description="Helical" evidence="2">
    <location>
        <begin position="14"/>
        <end position="36"/>
    </location>
</feature>
<sequence length="365" mass="41524">MIDVVEHFREDVNFWDYICIAASLALLPTFLIRILVTKPFTPYTRRKPWRRLLGDAAARYLNGLDIKHLKYAMGTTPRVYAAWAKWYNLPTTVTELGNGARLLWIGPKRMEKVILYLHGGGYVSPMQYCFASFWHYVQQELESRGAKIGIAILNYTLVPTEPFPTQLRQAVSAVEYLLSNGVQPENIQIVGDSAGGNLALALLSHILHPLDDIPPITLKKPFAGMYMMSPWVRLSTNDSDTDSNVRDDKHDVITEPLLTKLATIVLAGLPDSLTSYIEPSLTPEGWFKDAHTYVKRFLITVGDKEYLREDINKFVHGFRRENKETQFVMQPDGVHNDPYFDFLVSQPKLGVLTPVIVDWVHEGFN</sequence>
<keyword evidence="2" id="KW-0472">Membrane</keyword>
<dbReference type="Pfam" id="PF07859">
    <property type="entry name" value="Abhydrolase_3"/>
    <property type="match status" value="1"/>
</dbReference>
<accession>A0A0C2SYE8</accession>
<keyword evidence="2" id="KW-0812">Transmembrane</keyword>
<dbReference type="OrthoDB" id="2152029at2759"/>
<gene>
    <name evidence="4" type="ORF">M378DRAFT_276540</name>
</gene>
<keyword evidence="2" id="KW-1133">Transmembrane helix</keyword>
<dbReference type="InterPro" id="IPR029058">
    <property type="entry name" value="AB_hydrolase_fold"/>
</dbReference>
<evidence type="ECO:0000259" key="3">
    <source>
        <dbReference type="Pfam" id="PF07859"/>
    </source>
</evidence>
<evidence type="ECO:0000256" key="1">
    <source>
        <dbReference type="ARBA" id="ARBA00022801"/>
    </source>
</evidence>
<name>A0A0C2SYE8_AMAMK</name>